<organism evidence="3 4">
    <name type="scientific">Panicum virgatum</name>
    <name type="common">Blackwell switchgrass</name>
    <dbReference type="NCBI Taxonomy" id="38727"/>
    <lineage>
        <taxon>Eukaryota</taxon>
        <taxon>Viridiplantae</taxon>
        <taxon>Streptophyta</taxon>
        <taxon>Embryophyta</taxon>
        <taxon>Tracheophyta</taxon>
        <taxon>Spermatophyta</taxon>
        <taxon>Magnoliopsida</taxon>
        <taxon>Liliopsida</taxon>
        <taxon>Poales</taxon>
        <taxon>Poaceae</taxon>
        <taxon>PACMAD clade</taxon>
        <taxon>Panicoideae</taxon>
        <taxon>Panicodae</taxon>
        <taxon>Paniceae</taxon>
        <taxon>Panicinae</taxon>
        <taxon>Panicum</taxon>
        <taxon>Panicum sect. Hiantes</taxon>
    </lineage>
</organism>
<dbReference type="Proteomes" id="UP000823388">
    <property type="component" value="Chromosome 6N"/>
</dbReference>
<dbReference type="EMBL" id="CM029048">
    <property type="protein sequence ID" value="KAG2580765.1"/>
    <property type="molecule type" value="Genomic_DNA"/>
</dbReference>
<feature type="chain" id="PRO_5035947514" evidence="2">
    <location>
        <begin position="23"/>
        <end position="168"/>
    </location>
</feature>
<evidence type="ECO:0000313" key="3">
    <source>
        <dbReference type="EMBL" id="KAG2580765.1"/>
    </source>
</evidence>
<reference evidence="3" key="1">
    <citation type="submission" date="2020-05" db="EMBL/GenBank/DDBJ databases">
        <title>WGS assembly of Panicum virgatum.</title>
        <authorList>
            <person name="Lovell J.T."/>
            <person name="Jenkins J."/>
            <person name="Shu S."/>
            <person name="Juenger T.E."/>
            <person name="Schmutz J."/>
        </authorList>
    </citation>
    <scope>NUCLEOTIDE SEQUENCE</scope>
    <source>
        <strain evidence="3">AP13</strain>
    </source>
</reference>
<feature type="compositionally biased region" description="Basic and acidic residues" evidence="1">
    <location>
        <begin position="113"/>
        <end position="127"/>
    </location>
</feature>
<feature type="region of interest" description="Disordered" evidence="1">
    <location>
        <begin position="26"/>
        <end position="168"/>
    </location>
</feature>
<name>A0A8T0R6M2_PANVG</name>
<dbReference type="AlphaFoldDB" id="A0A8T0R6M2"/>
<keyword evidence="2" id="KW-0732">Signal</keyword>
<gene>
    <name evidence="3" type="ORF">PVAP13_6NG001750</name>
</gene>
<evidence type="ECO:0000256" key="2">
    <source>
        <dbReference type="SAM" id="SignalP"/>
    </source>
</evidence>
<comment type="caution">
    <text evidence="3">The sequence shown here is derived from an EMBL/GenBank/DDBJ whole genome shotgun (WGS) entry which is preliminary data.</text>
</comment>
<feature type="compositionally biased region" description="Basic and acidic residues" evidence="1">
    <location>
        <begin position="139"/>
        <end position="149"/>
    </location>
</feature>
<sequence>MYCTGDLLRLLIHGLALIFGSGRFTAPPSASCRASARRRPRRAPPASSAPRAAAPPPCAAGLLRVESRHVTPCVREQQRRDPPPRPRKARPRRALATEGSAAEARSMGGGGDLGRRGRSDAGRAAGKDRHRRGRSGRSPAEEQGRREVDVGDGVDGWVPLVNDYRKGG</sequence>
<evidence type="ECO:0000313" key="4">
    <source>
        <dbReference type="Proteomes" id="UP000823388"/>
    </source>
</evidence>
<accession>A0A8T0R6M2</accession>
<protein>
    <submittedName>
        <fullName evidence="3">Uncharacterized protein</fullName>
    </submittedName>
</protein>
<proteinExistence type="predicted"/>
<feature type="signal peptide" evidence="2">
    <location>
        <begin position="1"/>
        <end position="22"/>
    </location>
</feature>
<keyword evidence="4" id="KW-1185">Reference proteome</keyword>
<evidence type="ECO:0000256" key="1">
    <source>
        <dbReference type="SAM" id="MobiDB-lite"/>
    </source>
</evidence>